<dbReference type="Pfam" id="PF00160">
    <property type="entry name" value="Pro_isomerase"/>
    <property type="match status" value="1"/>
</dbReference>
<dbReference type="AlphaFoldDB" id="A0A0B8QIK3"/>
<evidence type="ECO:0000256" key="3">
    <source>
        <dbReference type="ARBA" id="ARBA00023110"/>
    </source>
</evidence>
<dbReference type="PRINTS" id="PR00153">
    <property type="entry name" value="CSAPPISMRASE"/>
</dbReference>
<evidence type="ECO:0000256" key="2">
    <source>
        <dbReference type="ARBA" id="ARBA00007365"/>
    </source>
</evidence>
<keyword evidence="4 5" id="KW-0413">Isomerase</keyword>
<dbReference type="GO" id="GO:0003755">
    <property type="term" value="F:peptidyl-prolyl cis-trans isomerase activity"/>
    <property type="evidence" value="ECO:0007669"/>
    <property type="project" value="UniProtKB-UniRule"/>
</dbReference>
<evidence type="ECO:0000313" key="7">
    <source>
        <dbReference type="EMBL" id="GAM78406.1"/>
    </source>
</evidence>
<dbReference type="RefSeq" id="WP_261834920.1">
    <property type="nucleotide sequence ID" value="NZ_AP024881.1"/>
</dbReference>
<dbReference type="EC" id="5.2.1.8" evidence="5"/>
<keyword evidence="5" id="KW-0732">Signal</keyword>
<comment type="caution">
    <text evidence="7">The sequence shown here is derived from an EMBL/GenBank/DDBJ whole genome shotgun (WGS) entry which is preliminary data.</text>
</comment>
<dbReference type="PIRSF" id="PIRSF001467">
    <property type="entry name" value="Peptidylpro_ismrse"/>
    <property type="match status" value="1"/>
</dbReference>
<sequence>MIRALLLCCALFSTSVFANTKVLFETNLGNFVIELNEQAAPVTTKNFLRYVEDGSYEGTIFHRVIGGFMAQGGGFDQEMQQLSSYAPIKNEANNGLKNKVGSVAMARTNDPNSATRQFFINYSDNSFLDYSASNPGYAVFGQVTSGFDVVQQMATIPTKSAGFMKDVPSTPIVVTKVTIQK</sequence>
<dbReference type="InterPro" id="IPR044665">
    <property type="entry name" value="E_coli_cyclophilin_A-like"/>
</dbReference>
<evidence type="ECO:0000256" key="4">
    <source>
        <dbReference type="ARBA" id="ARBA00023235"/>
    </source>
</evidence>
<evidence type="ECO:0000256" key="1">
    <source>
        <dbReference type="ARBA" id="ARBA00002388"/>
    </source>
</evidence>
<dbReference type="PROSITE" id="PS50072">
    <property type="entry name" value="CSA_PPIASE_2"/>
    <property type="match status" value="1"/>
</dbReference>
<comment type="catalytic activity">
    <reaction evidence="5">
        <text>[protein]-peptidylproline (omega=180) = [protein]-peptidylproline (omega=0)</text>
        <dbReference type="Rhea" id="RHEA:16237"/>
        <dbReference type="Rhea" id="RHEA-COMP:10747"/>
        <dbReference type="Rhea" id="RHEA-COMP:10748"/>
        <dbReference type="ChEBI" id="CHEBI:83833"/>
        <dbReference type="ChEBI" id="CHEBI:83834"/>
        <dbReference type="EC" id="5.2.1.8"/>
    </reaction>
</comment>
<evidence type="ECO:0000259" key="6">
    <source>
        <dbReference type="PROSITE" id="PS50072"/>
    </source>
</evidence>
<keyword evidence="3 5" id="KW-0697">Rotamase</keyword>
<evidence type="ECO:0000313" key="8">
    <source>
        <dbReference type="Proteomes" id="UP000031666"/>
    </source>
</evidence>
<dbReference type="STRING" id="1481914.JCM19241_3744"/>
<feature type="chain" id="PRO_5006514236" description="Peptidyl-prolyl cis-trans isomerase" evidence="5">
    <location>
        <begin position="19"/>
        <end position="181"/>
    </location>
</feature>
<dbReference type="InterPro" id="IPR029000">
    <property type="entry name" value="Cyclophilin-like_dom_sf"/>
</dbReference>
<feature type="domain" description="PPIase cyclophilin-type" evidence="6">
    <location>
        <begin position="25"/>
        <end position="179"/>
    </location>
</feature>
<dbReference type="GO" id="GO:0006457">
    <property type="term" value="P:protein folding"/>
    <property type="evidence" value="ECO:0007669"/>
    <property type="project" value="InterPro"/>
</dbReference>
<dbReference type="SUPFAM" id="SSF50891">
    <property type="entry name" value="Cyclophilin-like"/>
    <property type="match status" value="1"/>
</dbReference>
<dbReference type="Gene3D" id="2.40.100.10">
    <property type="entry name" value="Cyclophilin-like"/>
    <property type="match status" value="1"/>
</dbReference>
<organism evidence="7 8">
    <name type="scientific">Vibrio ishigakensis</name>
    <dbReference type="NCBI Taxonomy" id="1481914"/>
    <lineage>
        <taxon>Bacteria</taxon>
        <taxon>Pseudomonadati</taxon>
        <taxon>Pseudomonadota</taxon>
        <taxon>Gammaproteobacteria</taxon>
        <taxon>Vibrionales</taxon>
        <taxon>Vibrionaceae</taxon>
        <taxon>Vibrio</taxon>
    </lineage>
</organism>
<dbReference type="InterPro" id="IPR020892">
    <property type="entry name" value="Cyclophilin-type_PPIase_CS"/>
</dbReference>
<dbReference type="InterPro" id="IPR002130">
    <property type="entry name" value="Cyclophilin-type_PPIase_dom"/>
</dbReference>
<dbReference type="InterPro" id="IPR024936">
    <property type="entry name" value="Cyclophilin-type_PPIase"/>
</dbReference>
<accession>A0A0B8QIK3</accession>
<dbReference type="EMBL" id="BBSC01000014">
    <property type="protein sequence ID" value="GAM78406.1"/>
    <property type="molecule type" value="Genomic_DNA"/>
</dbReference>
<name>A0A0B8QIK3_9VIBR</name>
<reference evidence="7 8" key="2">
    <citation type="submission" date="2015-01" db="EMBL/GenBank/DDBJ databases">
        <authorList>
            <consortium name="NBRP consortium"/>
            <person name="Sawabe T."/>
            <person name="Meirelles P."/>
            <person name="Feng G."/>
            <person name="Sayaka M."/>
            <person name="Hattori M."/>
            <person name="Ohkuma M."/>
        </authorList>
    </citation>
    <scope>NUCLEOTIDE SEQUENCE [LARGE SCALE GENOMIC DNA]</scope>
    <source>
        <strain evidence="8">JCM 19241</strain>
    </source>
</reference>
<evidence type="ECO:0000256" key="5">
    <source>
        <dbReference type="RuleBase" id="RU363019"/>
    </source>
</evidence>
<comment type="function">
    <text evidence="1 5">PPIases accelerate the folding of proteins. It catalyzes the cis-trans isomerization of proline imidic peptide bonds in oligopeptides.</text>
</comment>
<reference evidence="7 8" key="1">
    <citation type="submission" date="2015-01" db="EMBL/GenBank/DDBJ databases">
        <title>Vibrio sp. C94 JCM 19241 whole genome shotgun sequence.</title>
        <authorList>
            <person name="Sawabe T."/>
            <person name="Meirelles P."/>
            <person name="Feng G."/>
            <person name="Sayaka M."/>
            <person name="Hattori M."/>
            <person name="Ohkuma M."/>
        </authorList>
    </citation>
    <scope>NUCLEOTIDE SEQUENCE [LARGE SCALE GENOMIC DNA]</scope>
    <source>
        <strain evidence="8">JCM 19241</strain>
    </source>
</reference>
<dbReference type="Proteomes" id="UP000031666">
    <property type="component" value="Unassembled WGS sequence"/>
</dbReference>
<gene>
    <name evidence="7" type="ORF">JCM19241_3744</name>
</gene>
<feature type="signal peptide" evidence="5">
    <location>
        <begin position="1"/>
        <end position="18"/>
    </location>
</feature>
<dbReference type="PANTHER" id="PTHR43246">
    <property type="entry name" value="PEPTIDYL-PROLYL CIS-TRANS ISOMERASE CYP38, CHLOROPLASTIC"/>
    <property type="match status" value="1"/>
</dbReference>
<dbReference type="PROSITE" id="PS00170">
    <property type="entry name" value="CSA_PPIASE_1"/>
    <property type="match status" value="1"/>
</dbReference>
<protein>
    <recommendedName>
        <fullName evidence="5">Peptidyl-prolyl cis-trans isomerase</fullName>
        <shortName evidence="5">PPIase</shortName>
        <ecNumber evidence="5">5.2.1.8</ecNumber>
    </recommendedName>
</protein>
<proteinExistence type="inferred from homology"/>
<comment type="similarity">
    <text evidence="2 5">Belongs to the cyclophilin-type PPIase family.</text>
</comment>